<feature type="domain" description="Sigma-54 factor interaction" evidence="8">
    <location>
        <begin position="382"/>
        <end position="611"/>
    </location>
</feature>
<evidence type="ECO:0000313" key="10">
    <source>
        <dbReference type="Proteomes" id="UP000255169"/>
    </source>
</evidence>
<dbReference type="GO" id="GO:0016829">
    <property type="term" value="F:lyase activity"/>
    <property type="evidence" value="ECO:0007669"/>
    <property type="project" value="UniProtKB-KW"/>
</dbReference>
<dbReference type="KEGG" id="yrb:UGYR_00720"/>
<protein>
    <submittedName>
        <fullName evidence="9">Putative hydrogenlyase transcriptional activator</fullName>
    </submittedName>
</protein>
<dbReference type="Gene3D" id="3.30.450.40">
    <property type="match status" value="2"/>
</dbReference>
<evidence type="ECO:0000256" key="3">
    <source>
        <dbReference type="ARBA" id="ARBA00023012"/>
    </source>
</evidence>
<dbReference type="InterPro" id="IPR058031">
    <property type="entry name" value="AAA_lid_NorR"/>
</dbReference>
<dbReference type="RefSeq" id="WP_004721140.1">
    <property type="nucleotide sequence ID" value="NZ_CABIHT010000069.1"/>
</dbReference>
<dbReference type="GO" id="GO:0006355">
    <property type="term" value="P:regulation of DNA-templated transcription"/>
    <property type="evidence" value="ECO:0007669"/>
    <property type="project" value="InterPro"/>
</dbReference>
<dbReference type="InterPro" id="IPR025662">
    <property type="entry name" value="Sigma_54_int_dom_ATP-bd_1"/>
</dbReference>
<dbReference type="SUPFAM" id="SSF52540">
    <property type="entry name" value="P-loop containing nucleoside triphosphate hydrolases"/>
    <property type="match status" value="1"/>
</dbReference>
<dbReference type="Pfam" id="PF25601">
    <property type="entry name" value="AAA_lid_14"/>
    <property type="match status" value="1"/>
</dbReference>
<dbReference type="PANTHER" id="PTHR32071:SF123">
    <property type="entry name" value="DNA-BINDING TRANSCRIPTIONAL ACTIVATOR HYFR-RELATED"/>
    <property type="match status" value="1"/>
</dbReference>
<dbReference type="InterPro" id="IPR009057">
    <property type="entry name" value="Homeodomain-like_sf"/>
</dbReference>
<dbReference type="Pfam" id="PF00158">
    <property type="entry name" value="Sigma54_activat"/>
    <property type="match status" value="1"/>
</dbReference>
<dbReference type="Pfam" id="PF01590">
    <property type="entry name" value="GAF"/>
    <property type="match status" value="1"/>
</dbReference>
<dbReference type="SMART" id="SM00382">
    <property type="entry name" value="AAA"/>
    <property type="match status" value="1"/>
</dbReference>
<dbReference type="GO" id="GO:0003677">
    <property type="term" value="F:DNA binding"/>
    <property type="evidence" value="ECO:0007669"/>
    <property type="project" value="UniProtKB-KW"/>
</dbReference>
<evidence type="ECO:0000256" key="6">
    <source>
        <dbReference type="ARBA" id="ARBA00023159"/>
    </source>
</evidence>
<dbReference type="SUPFAM" id="SSF46689">
    <property type="entry name" value="Homeodomain-like"/>
    <property type="match status" value="1"/>
</dbReference>
<dbReference type="OrthoDB" id="9804019at2"/>
<dbReference type="Proteomes" id="UP000255169">
    <property type="component" value="Unassembled WGS sequence"/>
</dbReference>
<organism evidence="9 10">
    <name type="scientific">Yersinia ruckeri</name>
    <dbReference type="NCBI Taxonomy" id="29486"/>
    <lineage>
        <taxon>Bacteria</taxon>
        <taxon>Pseudomonadati</taxon>
        <taxon>Pseudomonadota</taxon>
        <taxon>Gammaproteobacteria</taxon>
        <taxon>Enterobacterales</taxon>
        <taxon>Yersiniaceae</taxon>
        <taxon>Yersinia</taxon>
    </lineage>
</organism>
<evidence type="ECO:0000313" key="9">
    <source>
        <dbReference type="EMBL" id="SUP99333.1"/>
    </source>
</evidence>
<keyword evidence="9" id="KW-0456">Lyase</keyword>
<dbReference type="EMBL" id="UHJG01000001">
    <property type="protein sequence ID" value="SUP99333.1"/>
    <property type="molecule type" value="Genomic_DNA"/>
</dbReference>
<dbReference type="GO" id="GO:0000160">
    <property type="term" value="P:phosphorelay signal transduction system"/>
    <property type="evidence" value="ECO:0007669"/>
    <property type="project" value="UniProtKB-KW"/>
</dbReference>
<reference evidence="9 10" key="1">
    <citation type="submission" date="2018-06" db="EMBL/GenBank/DDBJ databases">
        <authorList>
            <consortium name="Pathogen Informatics"/>
            <person name="Doyle S."/>
        </authorList>
    </citation>
    <scope>NUCLEOTIDE SEQUENCE [LARGE SCALE GENOMIC DNA]</scope>
    <source>
        <strain evidence="9 10">NCTC10476</strain>
    </source>
</reference>
<dbReference type="InterPro" id="IPR027417">
    <property type="entry name" value="P-loop_NTPase"/>
</dbReference>
<dbReference type="FunFam" id="3.40.50.300:FF:000006">
    <property type="entry name" value="DNA-binding transcriptional regulator NtrC"/>
    <property type="match status" value="1"/>
</dbReference>
<evidence type="ECO:0000256" key="7">
    <source>
        <dbReference type="ARBA" id="ARBA00023163"/>
    </source>
</evidence>
<dbReference type="SUPFAM" id="SSF55781">
    <property type="entry name" value="GAF domain-like"/>
    <property type="match status" value="2"/>
</dbReference>
<dbReference type="PROSITE" id="PS00688">
    <property type="entry name" value="SIGMA54_INTERACT_3"/>
    <property type="match status" value="1"/>
</dbReference>
<dbReference type="CDD" id="cd00009">
    <property type="entry name" value="AAA"/>
    <property type="match status" value="1"/>
</dbReference>
<proteinExistence type="predicted"/>
<name>A0A380QLA5_YERRU</name>
<dbReference type="InterPro" id="IPR025944">
    <property type="entry name" value="Sigma_54_int_dom_CS"/>
</dbReference>
<evidence type="ECO:0000256" key="4">
    <source>
        <dbReference type="ARBA" id="ARBA00023015"/>
    </source>
</evidence>
<dbReference type="FunFam" id="1.10.8.60:FF:000014">
    <property type="entry name" value="DNA-binding transcriptional regulator NtrC"/>
    <property type="match status" value="1"/>
</dbReference>
<sequence>MSTIKHKGLLELTRTLLQQQNMASLLEALTHVVQQAGLAEALTLVLFDSNSHSERVSFYGRDLHHQPVRYEDETLLATGPVYSLLQQPKMQVWSHEALHLRYPQLAALNLYPAFTDYCLVPLLASSRLLGGCEFTRQDSRSFCEEDKDALHEFCSLAAIAVEQMQLRENALLQQSLLRHERDDFRILVDITNAVLSKLDLDELTGEIAKTIHHFFHINAISIVLCDADKECEHASVYAMHYVQTHLAEREKNRMTLAGSLEQQVMESGEMLLTNVLPFNELPDEGNSTLFSLLWREQTKTLCILPLRFGHKTLGVLKLEQCQPDNFNAANLRLLQQIAERIAIAVDNALAYKQIKTLKEKLQHENLYLTEQINSDNPDFSDIVGRSSSMSAVLKQVEIVAKSDCSVLILGETGTGKELIARAIHNLGDRRGQRMVKMNCAAMPAGLMESDLFGHEKGSFTGATAQRMGRFELADQGTLFLDEVGEIPLELQPKLLRILQEQEFERVGGNKLISVNVRVIAATNRDLKQMVNDKEFRSDLYYRLNVFPIVIPPLRERPEDIPQLVKFLTYKIAKRMKRTIDSIPAETLRLLSRMPWPGNVRELENVIERAVLLTRGTVLDMQLTELHHPLPIAVPITPLGVQQATPFSPANEIDERERIISMLKETNGVVAGPRGAAIRLGLKRTTLLSRMKKMGIDVNQVERNGMKGG</sequence>
<dbReference type="Gene3D" id="3.40.50.300">
    <property type="entry name" value="P-loop containing nucleotide triphosphate hydrolases"/>
    <property type="match status" value="1"/>
</dbReference>
<dbReference type="PROSITE" id="PS50045">
    <property type="entry name" value="SIGMA54_INTERACT_4"/>
    <property type="match status" value="1"/>
</dbReference>
<dbReference type="Gene3D" id="1.10.8.60">
    <property type="match status" value="1"/>
</dbReference>
<keyword evidence="10" id="KW-1185">Reference proteome</keyword>
<keyword evidence="4" id="KW-0805">Transcription regulation</keyword>
<keyword evidence="2" id="KW-0067">ATP-binding</keyword>
<evidence type="ECO:0000256" key="1">
    <source>
        <dbReference type="ARBA" id="ARBA00022741"/>
    </source>
</evidence>
<dbReference type="PANTHER" id="PTHR32071">
    <property type="entry name" value="TRANSCRIPTIONAL REGULATORY PROTEIN"/>
    <property type="match status" value="1"/>
</dbReference>
<dbReference type="Gene3D" id="1.10.10.60">
    <property type="entry name" value="Homeodomain-like"/>
    <property type="match status" value="1"/>
</dbReference>
<dbReference type="InterPro" id="IPR003018">
    <property type="entry name" value="GAF"/>
</dbReference>
<evidence type="ECO:0000259" key="8">
    <source>
        <dbReference type="PROSITE" id="PS50045"/>
    </source>
</evidence>
<keyword evidence="1" id="KW-0547">Nucleotide-binding</keyword>
<keyword evidence="5" id="KW-0238">DNA-binding</keyword>
<dbReference type="SMART" id="SM00065">
    <property type="entry name" value="GAF"/>
    <property type="match status" value="2"/>
</dbReference>
<dbReference type="STRING" id="29486.UGYR_00720"/>
<dbReference type="NCBIfam" id="NF011958">
    <property type="entry name" value="PRK15429.1"/>
    <property type="match status" value="1"/>
</dbReference>
<accession>A0A380QLA5</accession>
<keyword evidence="7" id="KW-0804">Transcription</keyword>
<dbReference type="GeneID" id="66879276"/>
<dbReference type="InterPro" id="IPR002078">
    <property type="entry name" value="Sigma_54_int"/>
</dbReference>
<keyword evidence="3" id="KW-0902">Two-component regulatory system</keyword>
<evidence type="ECO:0000256" key="2">
    <source>
        <dbReference type="ARBA" id="ARBA00022840"/>
    </source>
</evidence>
<dbReference type="PROSITE" id="PS00675">
    <property type="entry name" value="SIGMA54_INTERACT_1"/>
    <property type="match status" value="1"/>
</dbReference>
<gene>
    <name evidence="9" type="primary">hyfR</name>
    <name evidence="9" type="ORF">NCTC10476_00563</name>
</gene>
<dbReference type="InterPro" id="IPR003593">
    <property type="entry name" value="AAA+_ATPase"/>
</dbReference>
<dbReference type="GO" id="GO:0005524">
    <property type="term" value="F:ATP binding"/>
    <property type="evidence" value="ECO:0007669"/>
    <property type="project" value="UniProtKB-KW"/>
</dbReference>
<dbReference type="InterPro" id="IPR029016">
    <property type="entry name" value="GAF-like_dom_sf"/>
</dbReference>
<evidence type="ECO:0000256" key="5">
    <source>
        <dbReference type="ARBA" id="ARBA00023125"/>
    </source>
</evidence>
<keyword evidence="6" id="KW-0010">Activator</keyword>
<dbReference type="AlphaFoldDB" id="A0A380QLA5"/>